<dbReference type="EMBL" id="KQ247349">
    <property type="protein sequence ID" value="KNC72250.1"/>
    <property type="molecule type" value="Genomic_DNA"/>
</dbReference>
<evidence type="ECO:0000256" key="1">
    <source>
        <dbReference type="SAM" id="MobiDB-lite"/>
    </source>
</evidence>
<feature type="non-terminal residue" evidence="2">
    <location>
        <position position="65"/>
    </location>
</feature>
<protein>
    <submittedName>
        <fullName evidence="2">Uncharacterized protein</fullName>
    </submittedName>
</protein>
<dbReference type="Proteomes" id="UP000054560">
    <property type="component" value="Unassembled WGS sequence"/>
</dbReference>
<feature type="region of interest" description="Disordered" evidence="1">
    <location>
        <begin position="43"/>
        <end position="65"/>
    </location>
</feature>
<organism evidence="2 3">
    <name type="scientific">Sphaeroforma arctica JP610</name>
    <dbReference type="NCBI Taxonomy" id="667725"/>
    <lineage>
        <taxon>Eukaryota</taxon>
        <taxon>Ichthyosporea</taxon>
        <taxon>Ichthyophonida</taxon>
        <taxon>Sphaeroforma</taxon>
    </lineage>
</organism>
<feature type="non-terminal residue" evidence="2">
    <location>
        <position position="1"/>
    </location>
</feature>
<accession>A0A0L0F698</accession>
<dbReference type="RefSeq" id="XP_014146152.1">
    <property type="nucleotide sequence ID" value="XM_014290677.1"/>
</dbReference>
<keyword evidence="3" id="KW-1185">Reference proteome</keyword>
<reference evidence="2 3" key="1">
    <citation type="submission" date="2011-02" db="EMBL/GenBank/DDBJ databases">
        <title>The Genome Sequence of Sphaeroforma arctica JP610.</title>
        <authorList>
            <consortium name="The Broad Institute Genome Sequencing Platform"/>
            <person name="Russ C."/>
            <person name="Cuomo C."/>
            <person name="Young S.K."/>
            <person name="Zeng Q."/>
            <person name="Gargeya S."/>
            <person name="Alvarado L."/>
            <person name="Berlin A."/>
            <person name="Chapman S.B."/>
            <person name="Chen Z."/>
            <person name="Freedman E."/>
            <person name="Gellesch M."/>
            <person name="Goldberg J."/>
            <person name="Griggs A."/>
            <person name="Gujja S."/>
            <person name="Heilman E."/>
            <person name="Heiman D."/>
            <person name="Howarth C."/>
            <person name="Mehta T."/>
            <person name="Neiman D."/>
            <person name="Pearson M."/>
            <person name="Roberts A."/>
            <person name="Saif S."/>
            <person name="Shea T."/>
            <person name="Shenoy N."/>
            <person name="Sisk P."/>
            <person name="Stolte C."/>
            <person name="Sykes S."/>
            <person name="White J."/>
            <person name="Yandava C."/>
            <person name="Burger G."/>
            <person name="Gray M.W."/>
            <person name="Holland P.W.H."/>
            <person name="King N."/>
            <person name="Lang F.B.F."/>
            <person name="Roger A.J."/>
            <person name="Ruiz-Trillo I."/>
            <person name="Haas B."/>
            <person name="Nusbaum C."/>
            <person name="Birren B."/>
        </authorList>
    </citation>
    <scope>NUCLEOTIDE SEQUENCE [LARGE SCALE GENOMIC DNA]</scope>
    <source>
        <strain evidence="2 3">JP610</strain>
    </source>
</reference>
<evidence type="ECO:0000313" key="2">
    <source>
        <dbReference type="EMBL" id="KNC72250.1"/>
    </source>
</evidence>
<dbReference type="STRING" id="667725.A0A0L0F698"/>
<name>A0A0L0F698_9EUKA</name>
<dbReference type="GeneID" id="25915702"/>
<dbReference type="AlphaFoldDB" id="A0A0L0F698"/>
<sequence length="65" mass="7715">TEVLKVCDRYRDDVLPELGIRIEDKPNERAVVKLVDPQELRKEREREELERAAKEEKKAAQRKAQ</sequence>
<evidence type="ECO:0000313" key="3">
    <source>
        <dbReference type="Proteomes" id="UP000054560"/>
    </source>
</evidence>
<gene>
    <name evidence="2" type="ORF">SARC_15198</name>
</gene>
<dbReference type="OrthoDB" id="438179at2759"/>
<proteinExistence type="predicted"/>
<feature type="compositionally biased region" description="Basic and acidic residues" evidence="1">
    <location>
        <begin position="43"/>
        <end position="59"/>
    </location>
</feature>